<reference evidence="2" key="1">
    <citation type="submission" date="2021-01" db="EMBL/GenBank/DDBJ databases">
        <authorList>
            <consortium name="Genoscope - CEA"/>
            <person name="William W."/>
        </authorList>
    </citation>
    <scope>NUCLEOTIDE SEQUENCE</scope>
</reference>
<proteinExistence type="predicted"/>
<organism evidence="2">
    <name type="scientific">Brassica napus</name>
    <name type="common">Rape</name>
    <dbReference type="NCBI Taxonomy" id="3708"/>
    <lineage>
        <taxon>Eukaryota</taxon>
        <taxon>Viridiplantae</taxon>
        <taxon>Streptophyta</taxon>
        <taxon>Embryophyta</taxon>
        <taxon>Tracheophyta</taxon>
        <taxon>Spermatophyta</taxon>
        <taxon>Magnoliopsida</taxon>
        <taxon>eudicotyledons</taxon>
        <taxon>Gunneridae</taxon>
        <taxon>Pentapetalae</taxon>
        <taxon>rosids</taxon>
        <taxon>malvids</taxon>
        <taxon>Brassicales</taxon>
        <taxon>Brassicaceae</taxon>
        <taxon>Brassiceae</taxon>
        <taxon>Brassica</taxon>
    </lineage>
</organism>
<name>A0A816K542_BRANA</name>
<dbReference type="AlphaFoldDB" id="A0A816K542"/>
<feature type="compositionally biased region" description="Basic and acidic residues" evidence="1">
    <location>
        <begin position="8"/>
        <end position="49"/>
    </location>
</feature>
<dbReference type="EMBL" id="HG994366">
    <property type="protein sequence ID" value="CAF1898328.1"/>
    <property type="molecule type" value="Genomic_DNA"/>
</dbReference>
<evidence type="ECO:0000313" key="2">
    <source>
        <dbReference type="EMBL" id="CAF1898328.1"/>
    </source>
</evidence>
<evidence type="ECO:0000256" key="1">
    <source>
        <dbReference type="SAM" id="MobiDB-lite"/>
    </source>
</evidence>
<gene>
    <name evidence="2" type="ORF">DARMORV10_C02P19280.1</name>
</gene>
<accession>A0A816K542</accession>
<dbReference type="Proteomes" id="UP001295469">
    <property type="component" value="Chromosome C02"/>
</dbReference>
<sequence>MNPPTSHRQAEKRQTIEPPQKSEETTSLPKEHGTREHQDDHHHHPDLAKENTLINSSKGKMTESLSTSKQRAYS</sequence>
<dbReference type="OMA" id="EHQDDHH"/>
<dbReference type="Gramene" id="CDX96160">
    <property type="protein sequence ID" value="CDX96160"/>
    <property type="gene ID" value="GSBRNA2T00102224001"/>
</dbReference>
<feature type="region of interest" description="Disordered" evidence="1">
    <location>
        <begin position="1"/>
        <end position="74"/>
    </location>
</feature>
<protein>
    <submittedName>
        <fullName evidence="2">(rape) hypothetical protein</fullName>
    </submittedName>
</protein>
<feature type="compositionally biased region" description="Polar residues" evidence="1">
    <location>
        <begin position="52"/>
        <end position="74"/>
    </location>
</feature>